<accession>A0ABP2K704</accession>
<evidence type="ECO:0000313" key="2">
    <source>
        <dbReference type="Proteomes" id="UP000003179"/>
    </source>
</evidence>
<dbReference type="Proteomes" id="UP000003179">
    <property type="component" value="Unassembled WGS sequence"/>
</dbReference>
<comment type="caution">
    <text evidence="1">The sequence shown here is derived from an EMBL/GenBank/DDBJ whole genome shotgun (WGS) entry which is preliminary data.</text>
</comment>
<evidence type="ECO:0000313" key="1">
    <source>
        <dbReference type="EMBL" id="EFS91590.1"/>
    </source>
</evidence>
<reference evidence="1" key="1">
    <citation type="submission" date="2010-08" db="EMBL/GenBank/DDBJ databases">
        <authorList>
            <person name="Weinstock G."/>
            <person name="Sodergren E."/>
            <person name="Clifton S."/>
            <person name="Fulton L."/>
            <person name="Fulton B."/>
            <person name="Courtney L."/>
            <person name="Fronick C."/>
            <person name="Harrison M."/>
            <person name="Strong C."/>
            <person name="Farmer C."/>
            <person name="Delahaunty K."/>
            <person name="Markovic C."/>
            <person name="Hall O."/>
            <person name="Minx P."/>
            <person name="Tomlinson C."/>
            <person name="Mitreva M."/>
            <person name="Hou S."/>
            <person name="Chen J."/>
            <person name="Wollam A."/>
            <person name="Pepin K.H."/>
            <person name="Johnson M."/>
            <person name="Bhonagiri V."/>
            <person name="Zhang X."/>
            <person name="Suruliraj S."/>
            <person name="Warren W."/>
            <person name="Chinwalla A."/>
            <person name="Mardis E.R."/>
            <person name="Wilson R.K."/>
        </authorList>
    </citation>
    <scope>NUCLEOTIDE SEQUENCE [LARGE SCALE GENOMIC DNA]</scope>
    <source>
        <strain evidence="1">HL044PA1</strain>
    </source>
</reference>
<protein>
    <submittedName>
        <fullName evidence="1">Uncharacterized protein</fullName>
    </submittedName>
</protein>
<name>A0ABP2K704_9ACTN</name>
<gene>
    <name evidence="1" type="ORF">HMPREF9607_02097</name>
</gene>
<organism evidence="1 2">
    <name type="scientific">Cutibacterium modestum HL044PA1</name>
    <dbReference type="NCBI Taxonomy" id="765109"/>
    <lineage>
        <taxon>Bacteria</taxon>
        <taxon>Bacillati</taxon>
        <taxon>Actinomycetota</taxon>
        <taxon>Actinomycetes</taxon>
        <taxon>Propionibacteriales</taxon>
        <taxon>Propionibacteriaceae</taxon>
        <taxon>Cutibacterium</taxon>
        <taxon>Cutibacterium modestum</taxon>
    </lineage>
</organism>
<keyword evidence="2" id="KW-1185">Reference proteome</keyword>
<dbReference type="EMBL" id="ADZU01000034">
    <property type="protein sequence ID" value="EFS91590.1"/>
    <property type="molecule type" value="Genomic_DNA"/>
</dbReference>
<proteinExistence type="predicted"/>
<sequence>MAGLIGDDMCIGISATVHGCSLWGWWAKAHPAPGSVITVLA</sequence>